<dbReference type="Proteomes" id="UP000310719">
    <property type="component" value="Chromosome"/>
</dbReference>
<dbReference type="EMBL" id="PDLK01000002">
    <property type="protein sequence ID" value="PHH04289.1"/>
    <property type="molecule type" value="Genomic_DNA"/>
</dbReference>
<dbReference type="RefSeq" id="WP_032618157.1">
    <property type="nucleotide sequence ID" value="NZ_CP083630.1"/>
</dbReference>
<dbReference type="Proteomes" id="UP000222768">
    <property type="component" value="Unassembled WGS sequence"/>
</dbReference>
<organism evidence="9 11">
    <name type="scientific">Leclercia adecarboxylata</name>
    <dbReference type="NCBI Taxonomy" id="83655"/>
    <lineage>
        <taxon>Bacteria</taxon>
        <taxon>Pseudomonadati</taxon>
        <taxon>Pseudomonadota</taxon>
        <taxon>Gammaproteobacteria</taxon>
        <taxon>Enterobacterales</taxon>
        <taxon>Enterobacteriaceae</taxon>
        <taxon>Leclercia</taxon>
    </lineage>
</organism>
<accession>A0A4U9HV34</accession>
<feature type="transmembrane region" description="Helical" evidence="6">
    <location>
        <begin position="211"/>
        <end position="229"/>
    </location>
</feature>
<keyword evidence="4 6" id="KW-1133">Transmembrane helix</keyword>
<sequence length="415" mass="45636">MKADKKTLAVSLLAWGALYYLLGWISLNLDGPESRVAFIWLPSGVAVAAFLITARKQWLALLLTLFLARLMLGLTFHHTFHVSLVLALFSLTSHLGIAWCVQRFSRGYDRLHHIVTWVISTIVISALAALAGVGWLSLLAGNWQMQWLWIAWSANVTGTLFVTPPLMGLLSPTNKEMRQASLPGVCLVFAVLLATLWIFSDVPDRSDNIALIYALACLPLVLLTAATVICSNRLASLAFILFSAVVLYASWRETGPFYFARLAAEESVLLAQSYLSAAALLLVFIRAQKTQSTAMRQTRTMAYSLDPETGHLAWDPDADPSLTAALAPVNSRDALLACLPDAQQQARMAARWQAVANDQPVAETFHFTLAIPGHSPITLTERNMLMMTDKDRPVIVAFWTEDKGSLFNPAPQEEG</sequence>
<feature type="transmembrane region" description="Helical" evidence="6">
    <location>
        <begin position="182"/>
        <end position="199"/>
    </location>
</feature>
<evidence type="ECO:0000256" key="6">
    <source>
        <dbReference type="SAM" id="Phobius"/>
    </source>
</evidence>
<dbReference type="InterPro" id="IPR007895">
    <property type="entry name" value="MASE1"/>
</dbReference>
<reference evidence="10" key="2">
    <citation type="submission" date="2017-09" db="EMBL/GenBank/DDBJ databases">
        <title>FDA dAtabase for Regulatory Grade micrObial Sequences (FDA-ARGOS): Supporting development and validation of Infectious Disease Dx tests.</title>
        <authorList>
            <person name="Minogue T."/>
            <person name="Wolcott M."/>
            <person name="Wasieloski L."/>
            <person name="Aguilar W."/>
            <person name="Moore D."/>
            <person name="Tallon L."/>
            <person name="Sadzewicz L."/>
            <person name="Ott S."/>
            <person name="Zhao X."/>
            <person name="Nagaraj S."/>
            <person name="Vavikolanu K."/>
            <person name="Aluvathingal J."/>
            <person name="Nadendla S."/>
            <person name="Sichtig H."/>
        </authorList>
    </citation>
    <scope>NUCLEOTIDE SEQUENCE [LARGE SCALE GENOMIC DNA]</scope>
    <source>
        <strain evidence="10">FDAARGOS_404</strain>
    </source>
</reference>
<gene>
    <name evidence="8" type="ORF">CRX53_10040</name>
    <name evidence="9" type="ORF">NCTC13032_03582</name>
</gene>
<evidence type="ECO:0000313" key="8">
    <source>
        <dbReference type="EMBL" id="PHH04289.1"/>
    </source>
</evidence>
<keyword evidence="3 6" id="KW-0812">Transmembrane</keyword>
<evidence type="ECO:0000256" key="1">
    <source>
        <dbReference type="ARBA" id="ARBA00004651"/>
    </source>
</evidence>
<reference evidence="9 11" key="3">
    <citation type="submission" date="2019-05" db="EMBL/GenBank/DDBJ databases">
        <authorList>
            <consortium name="Pathogen Informatics"/>
        </authorList>
    </citation>
    <scope>NUCLEOTIDE SEQUENCE [LARGE SCALE GENOMIC DNA]</scope>
    <source>
        <strain evidence="9 11">NCTC13032</strain>
    </source>
</reference>
<dbReference type="STRING" id="83655.APT61_10810"/>
<dbReference type="GO" id="GO:0005886">
    <property type="term" value="C:plasma membrane"/>
    <property type="evidence" value="ECO:0007669"/>
    <property type="project" value="UniProtKB-SubCell"/>
</dbReference>
<proteinExistence type="predicted"/>
<feature type="transmembrane region" description="Helical" evidence="6">
    <location>
        <begin position="271"/>
        <end position="287"/>
    </location>
</feature>
<feature type="transmembrane region" description="Helical" evidence="6">
    <location>
        <begin position="82"/>
        <end position="102"/>
    </location>
</feature>
<feature type="transmembrane region" description="Helical" evidence="6">
    <location>
        <begin position="58"/>
        <end position="76"/>
    </location>
</feature>
<reference evidence="8" key="1">
    <citation type="submission" date="2017-09" db="EMBL/GenBank/DDBJ databases">
        <title>FDA dAtabase for Regulatory Grade micrObial Sequences (FDA-ARGOS): Supporting development and validation of Infectious Disease Dx tests.</title>
        <authorList>
            <person name="Minogue T."/>
            <person name="Wolcott M."/>
            <person name="Wasieloski L."/>
            <person name="Aguilar W."/>
            <person name="Moore D."/>
            <person name="Tallon L.J."/>
            <person name="Sadzewicz L."/>
            <person name="Ott S."/>
            <person name="Zhao X."/>
            <person name="Nagaraj S."/>
            <person name="Vavikolanu K."/>
            <person name="Aluvathingal J."/>
            <person name="Nadendla S."/>
            <person name="Sichtig H."/>
        </authorList>
    </citation>
    <scope>NUCLEOTIDE SEQUENCE</scope>
    <source>
        <strain evidence="8">FDAARGOS_404</strain>
    </source>
</reference>
<evidence type="ECO:0000256" key="5">
    <source>
        <dbReference type="ARBA" id="ARBA00023136"/>
    </source>
</evidence>
<keyword evidence="2" id="KW-1003">Cell membrane</keyword>
<feature type="transmembrane region" description="Helical" evidence="6">
    <location>
        <begin position="37"/>
        <end position="53"/>
    </location>
</feature>
<evidence type="ECO:0000259" key="7">
    <source>
        <dbReference type="Pfam" id="PF05231"/>
    </source>
</evidence>
<feature type="transmembrane region" description="Helical" evidence="6">
    <location>
        <begin position="7"/>
        <end position="25"/>
    </location>
</feature>
<evidence type="ECO:0000256" key="2">
    <source>
        <dbReference type="ARBA" id="ARBA00022475"/>
    </source>
</evidence>
<feature type="transmembrane region" description="Helical" evidence="6">
    <location>
        <begin position="234"/>
        <end position="251"/>
    </location>
</feature>
<evidence type="ECO:0000313" key="11">
    <source>
        <dbReference type="Proteomes" id="UP000310719"/>
    </source>
</evidence>
<dbReference type="AlphaFoldDB" id="A0A4U9HV34"/>
<comment type="subcellular location">
    <subcellularLocation>
        <location evidence="1">Cell membrane</location>
        <topology evidence="1">Multi-pass membrane protein</topology>
    </subcellularLocation>
</comment>
<name>A0A4U9HV34_9ENTR</name>
<dbReference type="EMBL" id="LR590464">
    <property type="protein sequence ID" value="VTP68492.1"/>
    <property type="molecule type" value="Genomic_DNA"/>
</dbReference>
<evidence type="ECO:0000256" key="3">
    <source>
        <dbReference type="ARBA" id="ARBA00022692"/>
    </source>
</evidence>
<feature type="domain" description="MASE1" evidence="7">
    <location>
        <begin position="17"/>
        <end position="286"/>
    </location>
</feature>
<protein>
    <submittedName>
        <fullName evidence="9">Putative diguanylate cyclase</fullName>
    </submittedName>
</protein>
<feature type="transmembrane region" description="Helical" evidence="6">
    <location>
        <begin position="147"/>
        <end position="170"/>
    </location>
</feature>
<keyword evidence="5 6" id="KW-0472">Membrane</keyword>
<feature type="transmembrane region" description="Helical" evidence="6">
    <location>
        <begin position="114"/>
        <end position="135"/>
    </location>
</feature>
<evidence type="ECO:0000256" key="4">
    <source>
        <dbReference type="ARBA" id="ARBA00022989"/>
    </source>
</evidence>
<evidence type="ECO:0000313" key="10">
    <source>
        <dbReference type="Proteomes" id="UP000222768"/>
    </source>
</evidence>
<evidence type="ECO:0000313" key="9">
    <source>
        <dbReference type="EMBL" id="VTP68492.1"/>
    </source>
</evidence>
<dbReference type="Pfam" id="PF05231">
    <property type="entry name" value="MASE1"/>
    <property type="match status" value="1"/>
</dbReference>